<comment type="similarity">
    <text evidence="5 18">Belongs to the CDS family.</text>
</comment>
<evidence type="ECO:0000256" key="20">
    <source>
        <dbReference type="SAM" id="Phobius"/>
    </source>
</evidence>
<evidence type="ECO:0000256" key="5">
    <source>
        <dbReference type="ARBA" id="ARBA00010185"/>
    </source>
</evidence>
<organism evidence="21 22">
    <name type="scientific">Rhodospirillum centenum (strain ATCC 51521 / SW)</name>
    <dbReference type="NCBI Taxonomy" id="414684"/>
    <lineage>
        <taxon>Bacteria</taxon>
        <taxon>Pseudomonadati</taxon>
        <taxon>Pseudomonadota</taxon>
        <taxon>Alphaproteobacteria</taxon>
        <taxon>Rhodospirillales</taxon>
        <taxon>Rhodospirillaceae</taxon>
        <taxon>Rhodospirillum</taxon>
    </lineage>
</organism>
<dbReference type="OrthoDB" id="9799199at2"/>
<feature type="transmembrane region" description="Helical" evidence="20">
    <location>
        <begin position="134"/>
        <end position="152"/>
    </location>
</feature>
<evidence type="ECO:0000256" key="3">
    <source>
        <dbReference type="ARBA" id="ARBA00005119"/>
    </source>
</evidence>
<dbReference type="PANTHER" id="PTHR46382">
    <property type="entry name" value="PHOSPHATIDATE CYTIDYLYLTRANSFERASE"/>
    <property type="match status" value="1"/>
</dbReference>
<evidence type="ECO:0000256" key="17">
    <source>
        <dbReference type="ARBA" id="ARBA00023264"/>
    </source>
</evidence>
<evidence type="ECO:0000256" key="11">
    <source>
        <dbReference type="ARBA" id="ARBA00022692"/>
    </source>
</evidence>
<name>B6ISU6_RHOCS</name>
<accession>B6ISU6</accession>
<evidence type="ECO:0000256" key="8">
    <source>
        <dbReference type="ARBA" id="ARBA00022475"/>
    </source>
</evidence>
<protein>
    <recommendedName>
        <fullName evidence="7 18">Phosphatidate cytidylyltransferase</fullName>
        <ecNumber evidence="6 18">2.7.7.41</ecNumber>
    </recommendedName>
</protein>
<evidence type="ECO:0000256" key="12">
    <source>
        <dbReference type="ARBA" id="ARBA00022695"/>
    </source>
</evidence>
<dbReference type="KEGG" id="rce:RC1_1203"/>
<dbReference type="PANTHER" id="PTHR46382:SF1">
    <property type="entry name" value="PHOSPHATIDATE CYTIDYLYLTRANSFERASE"/>
    <property type="match status" value="1"/>
</dbReference>
<evidence type="ECO:0000256" key="15">
    <source>
        <dbReference type="ARBA" id="ARBA00023136"/>
    </source>
</evidence>
<evidence type="ECO:0000256" key="1">
    <source>
        <dbReference type="ARBA" id="ARBA00001698"/>
    </source>
</evidence>
<evidence type="ECO:0000256" key="14">
    <source>
        <dbReference type="ARBA" id="ARBA00023098"/>
    </source>
</evidence>
<dbReference type="Pfam" id="PF01148">
    <property type="entry name" value="CTP_transf_1"/>
    <property type="match status" value="1"/>
</dbReference>
<evidence type="ECO:0000256" key="9">
    <source>
        <dbReference type="ARBA" id="ARBA00022516"/>
    </source>
</evidence>
<evidence type="ECO:0000256" key="18">
    <source>
        <dbReference type="RuleBase" id="RU003938"/>
    </source>
</evidence>
<proteinExistence type="inferred from homology"/>
<dbReference type="UniPathway" id="UPA00557">
    <property type="reaction ID" value="UER00614"/>
</dbReference>
<keyword evidence="17" id="KW-1208">Phospholipid metabolism</keyword>
<dbReference type="HOGENOM" id="CLU_037294_1_1_5"/>
<comment type="subcellular location">
    <subcellularLocation>
        <location evidence="2">Cell membrane</location>
        <topology evidence="2">Multi-pass membrane protein</topology>
    </subcellularLocation>
</comment>
<feature type="transmembrane region" description="Helical" evidence="20">
    <location>
        <begin position="228"/>
        <end position="247"/>
    </location>
</feature>
<keyword evidence="11 18" id="KW-0812">Transmembrane</keyword>
<evidence type="ECO:0000256" key="16">
    <source>
        <dbReference type="ARBA" id="ARBA00023209"/>
    </source>
</evidence>
<keyword evidence="22" id="KW-1185">Reference proteome</keyword>
<dbReference type="EC" id="2.7.7.41" evidence="6 18"/>
<evidence type="ECO:0000256" key="10">
    <source>
        <dbReference type="ARBA" id="ARBA00022679"/>
    </source>
</evidence>
<dbReference type="GO" id="GO:0005886">
    <property type="term" value="C:plasma membrane"/>
    <property type="evidence" value="ECO:0007669"/>
    <property type="project" value="UniProtKB-SubCell"/>
</dbReference>
<dbReference type="Proteomes" id="UP000001591">
    <property type="component" value="Chromosome"/>
</dbReference>
<keyword evidence="14" id="KW-0443">Lipid metabolism</keyword>
<keyword evidence="16" id="KW-0594">Phospholipid biosynthesis</keyword>
<evidence type="ECO:0000313" key="21">
    <source>
        <dbReference type="EMBL" id="ACI98617.1"/>
    </source>
</evidence>
<gene>
    <name evidence="21" type="primary">cdsA</name>
    <name evidence="21" type="ordered locus">RC1_1203</name>
</gene>
<evidence type="ECO:0000256" key="6">
    <source>
        <dbReference type="ARBA" id="ARBA00012487"/>
    </source>
</evidence>
<feature type="transmembrane region" description="Helical" evidence="20">
    <location>
        <begin position="89"/>
        <end position="122"/>
    </location>
</feature>
<dbReference type="GO" id="GO:0016024">
    <property type="term" value="P:CDP-diacylglycerol biosynthetic process"/>
    <property type="evidence" value="ECO:0007669"/>
    <property type="project" value="UniProtKB-UniPathway"/>
</dbReference>
<keyword evidence="15 20" id="KW-0472">Membrane</keyword>
<feature type="transmembrane region" description="Helical" evidence="20">
    <location>
        <begin position="36"/>
        <end position="69"/>
    </location>
</feature>
<comment type="catalytic activity">
    <reaction evidence="1 18">
        <text>a 1,2-diacyl-sn-glycero-3-phosphate + CTP + H(+) = a CDP-1,2-diacyl-sn-glycerol + diphosphate</text>
        <dbReference type="Rhea" id="RHEA:16229"/>
        <dbReference type="ChEBI" id="CHEBI:15378"/>
        <dbReference type="ChEBI" id="CHEBI:33019"/>
        <dbReference type="ChEBI" id="CHEBI:37563"/>
        <dbReference type="ChEBI" id="CHEBI:58332"/>
        <dbReference type="ChEBI" id="CHEBI:58608"/>
        <dbReference type="EC" id="2.7.7.41"/>
    </reaction>
</comment>
<feature type="transmembrane region" description="Helical" evidence="20">
    <location>
        <begin position="164"/>
        <end position="182"/>
    </location>
</feature>
<feature type="region of interest" description="Disordered" evidence="19">
    <location>
        <begin position="1"/>
        <end position="26"/>
    </location>
</feature>
<dbReference type="GO" id="GO:0004605">
    <property type="term" value="F:phosphatidate cytidylyltransferase activity"/>
    <property type="evidence" value="ECO:0007669"/>
    <property type="project" value="UniProtKB-EC"/>
</dbReference>
<keyword evidence="12 18" id="KW-0548">Nucleotidyltransferase</keyword>
<comment type="pathway">
    <text evidence="3 18">Phospholipid metabolism; CDP-diacylglycerol biosynthesis; CDP-diacylglycerol from sn-glycerol 3-phosphate: step 3/3.</text>
</comment>
<evidence type="ECO:0000313" key="22">
    <source>
        <dbReference type="Proteomes" id="UP000001591"/>
    </source>
</evidence>
<dbReference type="RefSeq" id="WP_012566405.1">
    <property type="nucleotide sequence ID" value="NC_011420.2"/>
</dbReference>
<sequence>MPSKSTTGGIAGSGHRSAAAEPAPAGARSSDLKTRFLSAIILAPPVLAAVWFGGPVFDALVVVAAALSVREWVRLVVPGAATPLPLPLLLSLVAVGAVMAADLAWGTVIALPVAAAATVALYGACRLAGVGPRALVALTVPYIALACVALMWLRNATGEDGRSLFFFLLLAIWATDIGAYAAGRSIGGPKLAPRISPKKTWAGLIGGMLAAALVGAGVAFLADAGRPLVAALIAACLAVAGQAGDLFESFMKRRSHVKDSGHLIPGHGGLLDRIDGLIVAAPVFALVHGLAGESLQWW</sequence>
<keyword evidence="9" id="KW-0444">Lipid biosynthesis</keyword>
<dbReference type="InterPro" id="IPR000374">
    <property type="entry name" value="PC_trans"/>
</dbReference>
<reference evidence="21 22" key="1">
    <citation type="journal article" date="2010" name="BMC Genomics">
        <title>Metabolic flexibility revealed in the genome of the cyst-forming alpha-1 proteobacterium Rhodospirillum centenum.</title>
        <authorList>
            <person name="Lu Y.K."/>
            <person name="Marden J."/>
            <person name="Han M."/>
            <person name="Swingley W.D."/>
            <person name="Mastrian S.D."/>
            <person name="Chowdhury S.R."/>
            <person name="Hao J."/>
            <person name="Helmy T."/>
            <person name="Kim S."/>
            <person name="Kurdoglu A.A."/>
            <person name="Matthies H.J."/>
            <person name="Rollo D."/>
            <person name="Stothard P."/>
            <person name="Blankenship R.E."/>
            <person name="Bauer C.E."/>
            <person name="Touchman J.W."/>
        </authorList>
    </citation>
    <scope>NUCLEOTIDE SEQUENCE [LARGE SCALE GENOMIC DNA]</scope>
    <source>
        <strain evidence="22">ATCC 51521 / SW</strain>
    </source>
</reference>
<evidence type="ECO:0000256" key="13">
    <source>
        <dbReference type="ARBA" id="ARBA00022989"/>
    </source>
</evidence>
<dbReference type="AlphaFoldDB" id="B6ISU6"/>
<evidence type="ECO:0000256" key="7">
    <source>
        <dbReference type="ARBA" id="ARBA00019373"/>
    </source>
</evidence>
<evidence type="ECO:0000256" key="2">
    <source>
        <dbReference type="ARBA" id="ARBA00004651"/>
    </source>
</evidence>
<dbReference type="EMBL" id="CP000613">
    <property type="protein sequence ID" value="ACI98617.1"/>
    <property type="molecule type" value="Genomic_DNA"/>
</dbReference>
<keyword evidence="13 20" id="KW-1133">Transmembrane helix</keyword>
<dbReference type="PROSITE" id="PS01315">
    <property type="entry name" value="CDS"/>
    <property type="match status" value="1"/>
</dbReference>
<feature type="transmembrane region" description="Helical" evidence="20">
    <location>
        <begin position="202"/>
        <end position="222"/>
    </location>
</feature>
<keyword evidence="10 18" id="KW-0808">Transferase</keyword>
<evidence type="ECO:0000256" key="19">
    <source>
        <dbReference type="SAM" id="MobiDB-lite"/>
    </source>
</evidence>
<comment type="pathway">
    <text evidence="4">Lipid metabolism.</text>
</comment>
<dbReference type="STRING" id="414684.RC1_1203"/>
<dbReference type="eggNOG" id="COG0575">
    <property type="taxonomic scope" value="Bacteria"/>
</dbReference>
<evidence type="ECO:0000256" key="4">
    <source>
        <dbReference type="ARBA" id="ARBA00005189"/>
    </source>
</evidence>
<keyword evidence="8" id="KW-1003">Cell membrane</keyword>